<dbReference type="Proteomes" id="UP001054889">
    <property type="component" value="Unassembled WGS sequence"/>
</dbReference>
<dbReference type="PANTHER" id="PTHR33127:SF5">
    <property type="entry name" value="TRANSMEMBRANE PROTEIN"/>
    <property type="match status" value="1"/>
</dbReference>
<reference evidence="2" key="2">
    <citation type="submission" date="2021-12" db="EMBL/GenBank/DDBJ databases">
        <title>Resequencing data analysis of finger millet.</title>
        <authorList>
            <person name="Hatakeyama M."/>
            <person name="Aluri S."/>
            <person name="Balachadran M.T."/>
            <person name="Sivarajan S.R."/>
            <person name="Poveda L."/>
            <person name="Shimizu-Inatsugi R."/>
            <person name="Schlapbach R."/>
            <person name="Sreeman S.M."/>
            <person name="Shimizu K.K."/>
        </authorList>
    </citation>
    <scope>NUCLEOTIDE SEQUENCE</scope>
</reference>
<keyword evidence="3" id="KW-1185">Reference proteome</keyword>
<gene>
    <name evidence="2" type="primary">gb22778</name>
    <name evidence="2" type="ORF">PR202_gb22778</name>
</gene>
<evidence type="ECO:0000313" key="3">
    <source>
        <dbReference type="Proteomes" id="UP001054889"/>
    </source>
</evidence>
<reference evidence="2" key="1">
    <citation type="journal article" date="2018" name="DNA Res.">
        <title>Multiple hybrid de novo genome assembly of finger millet, an orphan allotetraploid crop.</title>
        <authorList>
            <person name="Hatakeyama M."/>
            <person name="Aluri S."/>
            <person name="Balachadran M.T."/>
            <person name="Sivarajan S.R."/>
            <person name="Patrignani A."/>
            <person name="Gruter S."/>
            <person name="Poveda L."/>
            <person name="Shimizu-Inatsugi R."/>
            <person name="Baeten J."/>
            <person name="Francoijs K.J."/>
            <person name="Nataraja K.N."/>
            <person name="Reddy Y.A.N."/>
            <person name="Phadnis S."/>
            <person name="Ravikumar R.L."/>
            <person name="Schlapbach R."/>
            <person name="Sreeman S.M."/>
            <person name="Shimizu K.K."/>
        </authorList>
    </citation>
    <scope>NUCLEOTIDE SEQUENCE</scope>
</reference>
<accession>A0AAV5FGJ9</accession>
<name>A0AAV5FGJ9_ELECO</name>
<dbReference type="AlphaFoldDB" id="A0AAV5FGJ9"/>
<feature type="domain" description="KIB1-4 beta-propeller" evidence="1">
    <location>
        <begin position="32"/>
        <end position="298"/>
    </location>
</feature>
<evidence type="ECO:0000313" key="2">
    <source>
        <dbReference type="EMBL" id="GJN34136.1"/>
    </source>
</evidence>
<dbReference type="InterPro" id="IPR005174">
    <property type="entry name" value="KIB1-4_b-propeller"/>
</dbReference>
<dbReference type="PANTHER" id="PTHR33127">
    <property type="entry name" value="TRANSMEMBRANE PROTEIN"/>
    <property type="match status" value="1"/>
</dbReference>
<comment type="caution">
    <text evidence="2">The sequence shown here is derived from an EMBL/GenBank/DDBJ whole genome shotgun (WGS) entry which is preliminary data.</text>
</comment>
<sequence length="341" mass="38916">MDRRLAPLLLFDYDRETTANDSNDIDDAKFFFYSIPRKQLLSARVEEMRDHRFWITPQGWMLMAAPGSPDTFLWDPFTRGRIDLPPGSEGFLNSDGHNNKRCLLSSPTPVAGDPSCLVLVLDLTDTVFWYCRLGGDEPWLRHEYDPSTLGATSRNAFLRSMSTLTSVDGKFFLSPCDKVVTLQFSPEPAFSVFPVNEDMSISPPDYTCFTAQLVESGADLFRVRFRFSDIRSRFIAGISVFKLNLSDKTWVKAESLNGRVFVVHPYLHGASVDPQETGLKGDCIYYCRPQDKALRVYDMERGTTTLHNPAGYFANKLKTKLLKMYSLWKYTQHMKKATLLF</sequence>
<dbReference type="Pfam" id="PF03478">
    <property type="entry name" value="Beta-prop_KIB1-4"/>
    <property type="match status" value="1"/>
</dbReference>
<organism evidence="2 3">
    <name type="scientific">Eleusine coracana subsp. coracana</name>
    <dbReference type="NCBI Taxonomy" id="191504"/>
    <lineage>
        <taxon>Eukaryota</taxon>
        <taxon>Viridiplantae</taxon>
        <taxon>Streptophyta</taxon>
        <taxon>Embryophyta</taxon>
        <taxon>Tracheophyta</taxon>
        <taxon>Spermatophyta</taxon>
        <taxon>Magnoliopsida</taxon>
        <taxon>Liliopsida</taxon>
        <taxon>Poales</taxon>
        <taxon>Poaceae</taxon>
        <taxon>PACMAD clade</taxon>
        <taxon>Chloridoideae</taxon>
        <taxon>Cynodonteae</taxon>
        <taxon>Eleusininae</taxon>
        <taxon>Eleusine</taxon>
    </lineage>
</organism>
<proteinExistence type="predicted"/>
<evidence type="ECO:0000259" key="1">
    <source>
        <dbReference type="Pfam" id="PF03478"/>
    </source>
</evidence>
<protein>
    <recommendedName>
        <fullName evidence="1">KIB1-4 beta-propeller domain-containing protein</fullName>
    </recommendedName>
</protein>
<dbReference type="EMBL" id="BQKI01000085">
    <property type="protein sequence ID" value="GJN34136.1"/>
    <property type="molecule type" value="Genomic_DNA"/>
</dbReference>